<dbReference type="InterPro" id="IPR002491">
    <property type="entry name" value="ABC_transptr_periplasmic_BD"/>
</dbReference>
<dbReference type="Pfam" id="PF01497">
    <property type="entry name" value="Peripla_BP_2"/>
    <property type="match status" value="1"/>
</dbReference>
<dbReference type="Proteomes" id="UP000604475">
    <property type="component" value="Unassembled WGS sequence"/>
</dbReference>
<comment type="similarity">
    <text evidence="1">Belongs to the bacterial solute-binding protein 8 family.</text>
</comment>
<dbReference type="PANTHER" id="PTHR30535:SF34">
    <property type="entry name" value="MOLYBDATE-BINDING PROTEIN MOLA"/>
    <property type="match status" value="1"/>
</dbReference>
<dbReference type="InterPro" id="IPR050902">
    <property type="entry name" value="ABC_Transporter_SBP"/>
</dbReference>
<evidence type="ECO:0000259" key="2">
    <source>
        <dbReference type="PROSITE" id="PS50983"/>
    </source>
</evidence>
<name>A0A937R8L5_9ACTN</name>
<protein>
    <submittedName>
        <fullName evidence="3">ABC transporter substrate-binding protein</fullName>
    </submittedName>
</protein>
<dbReference type="GO" id="GO:0071281">
    <property type="term" value="P:cellular response to iron ion"/>
    <property type="evidence" value="ECO:0007669"/>
    <property type="project" value="TreeGrafter"/>
</dbReference>
<organism evidence="3 4">
    <name type="scientific">Frankia nepalensis</name>
    <dbReference type="NCBI Taxonomy" id="1836974"/>
    <lineage>
        <taxon>Bacteria</taxon>
        <taxon>Bacillati</taxon>
        <taxon>Actinomycetota</taxon>
        <taxon>Actinomycetes</taxon>
        <taxon>Frankiales</taxon>
        <taxon>Frankiaceae</taxon>
        <taxon>Frankia</taxon>
    </lineage>
</organism>
<dbReference type="Gene3D" id="3.40.50.1980">
    <property type="entry name" value="Nitrogenase molybdenum iron protein domain"/>
    <property type="match status" value="2"/>
</dbReference>
<dbReference type="AlphaFoldDB" id="A0A937R8L5"/>
<dbReference type="EMBL" id="JAEACQ010000122">
    <property type="protein sequence ID" value="MBL7625895.1"/>
    <property type="molecule type" value="Genomic_DNA"/>
</dbReference>
<evidence type="ECO:0000256" key="1">
    <source>
        <dbReference type="ARBA" id="ARBA00008814"/>
    </source>
</evidence>
<evidence type="ECO:0000313" key="3">
    <source>
        <dbReference type="EMBL" id="MBL7625895.1"/>
    </source>
</evidence>
<gene>
    <name evidence="3" type="ORF">I7412_01605</name>
</gene>
<dbReference type="PANTHER" id="PTHR30535">
    <property type="entry name" value="VITAMIN B12-BINDING PROTEIN"/>
    <property type="match status" value="1"/>
</dbReference>
<proteinExistence type="inferred from homology"/>
<accession>A0A937R8L5</accession>
<dbReference type="PROSITE" id="PS50983">
    <property type="entry name" value="FE_B12_PBP"/>
    <property type="match status" value="1"/>
</dbReference>
<feature type="domain" description="Fe/B12 periplasmic-binding" evidence="2">
    <location>
        <begin position="146"/>
        <end position="423"/>
    </location>
</feature>
<evidence type="ECO:0000313" key="4">
    <source>
        <dbReference type="Proteomes" id="UP000604475"/>
    </source>
</evidence>
<dbReference type="SUPFAM" id="SSF53807">
    <property type="entry name" value="Helical backbone' metal receptor"/>
    <property type="match status" value="1"/>
</dbReference>
<keyword evidence="4" id="KW-1185">Reference proteome</keyword>
<sequence>MRPETTGASAGPDSPTLVVPAARRRGRWRLGATGAALALALVPLAACGSDTTGAAGASGAGGAATDTRGCLTSFDPDTDYFPVKSTIEVATNVTITYHDSYQVVTVKEPYPDGKPESYVLVRCGAPTPELTGDLARAPRIEVPVTSLYSGSTTHLPQLADLGRLDALTGVADDSFVVNADVRQRVADGAVEVYAPGQQVNAEKIVVAQPDLLLTDGTELPAYRTVRDAGIPVVADADWLEASPLGRAEWLKVIAAFTGTEAKAADLFDRIQSDYAALAAKATATGVTPVKVLPGSMYEGTWYMPSGRSYVGQLLVDAGADYPWAEVVGTGTGLGTGSLELNFEAVFARAGDAPVWLADGEWSAVADAVAQDSRYGELAAVRSGQVWTNTLVMGPGGGSDYWERGVGRPDLVLADVIAILHPELAPGHAFAFYKKLPA</sequence>
<reference evidence="3" key="1">
    <citation type="submission" date="2020-12" db="EMBL/GenBank/DDBJ databases">
        <title>Genomic characterization of non-nitrogen-fixing Frankia strains.</title>
        <authorList>
            <person name="Carlos-Shanley C."/>
            <person name="Guerra T."/>
            <person name="Hahn D."/>
        </authorList>
    </citation>
    <scope>NUCLEOTIDE SEQUENCE</scope>
    <source>
        <strain evidence="3">CN6</strain>
    </source>
</reference>
<comment type="caution">
    <text evidence="3">The sequence shown here is derived from an EMBL/GenBank/DDBJ whole genome shotgun (WGS) entry which is preliminary data.</text>
</comment>